<dbReference type="AlphaFoldDB" id="A0A7W9TI96"/>
<feature type="compositionally biased region" description="Low complexity" evidence="1">
    <location>
        <begin position="11"/>
        <end position="27"/>
    </location>
</feature>
<organism evidence="2 3">
    <name type="scientific">Streptomyces paradoxus</name>
    <dbReference type="NCBI Taxonomy" id="66375"/>
    <lineage>
        <taxon>Bacteria</taxon>
        <taxon>Bacillati</taxon>
        <taxon>Actinomycetota</taxon>
        <taxon>Actinomycetes</taxon>
        <taxon>Kitasatosporales</taxon>
        <taxon>Streptomycetaceae</taxon>
        <taxon>Streptomyces</taxon>
    </lineage>
</organism>
<name>A0A7W9TI96_9ACTN</name>
<sequence length="106" mass="10690">MAGVHARHLARALAERAGQGQAGEQPGAQGGQTRPQAAGGSRTGPRTNAQFSRAADSSSTCAGVAPFCGPKTRATPRSPHSTLYGLQATSSSTSVSRGSRPVGSMR</sequence>
<comment type="caution">
    <text evidence="2">The sequence shown here is derived from an EMBL/GenBank/DDBJ whole genome shotgun (WGS) entry which is preliminary data.</text>
</comment>
<feature type="compositionally biased region" description="Basic residues" evidence="1">
    <location>
        <begin position="1"/>
        <end position="10"/>
    </location>
</feature>
<accession>A0A7W9TI96</accession>
<evidence type="ECO:0000256" key="1">
    <source>
        <dbReference type="SAM" id="MobiDB-lite"/>
    </source>
</evidence>
<keyword evidence="3" id="KW-1185">Reference proteome</keyword>
<dbReference type="Proteomes" id="UP000591537">
    <property type="component" value="Unassembled WGS sequence"/>
</dbReference>
<reference evidence="2 3" key="1">
    <citation type="submission" date="2020-08" db="EMBL/GenBank/DDBJ databases">
        <title>Genomic Encyclopedia of Type Strains, Phase IV (KMG-IV): sequencing the most valuable type-strain genomes for metagenomic binning, comparative biology and taxonomic classification.</title>
        <authorList>
            <person name="Goeker M."/>
        </authorList>
    </citation>
    <scope>NUCLEOTIDE SEQUENCE [LARGE SCALE GENOMIC DNA]</scope>
    <source>
        <strain evidence="2 3">DSM 43350</strain>
    </source>
</reference>
<evidence type="ECO:0000313" key="3">
    <source>
        <dbReference type="Proteomes" id="UP000591537"/>
    </source>
</evidence>
<feature type="compositionally biased region" description="Low complexity" evidence="1">
    <location>
        <begin position="89"/>
        <end position="106"/>
    </location>
</feature>
<feature type="compositionally biased region" description="Polar residues" evidence="1">
    <location>
        <begin position="44"/>
        <end position="61"/>
    </location>
</feature>
<protein>
    <submittedName>
        <fullName evidence="2">Uncharacterized protein</fullName>
    </submittedName>
</protein>
<dbReference type="EMBL" id="JACHGV010000009">
    <property type="protein sequence ID" value="MBB6079892.1"/>
    <property type="molecule type" value="Genomic_DNA"/>
</dbReference>
<evidence type="ECO:0000313" key="2">
    <source>
        <dbReference type="EMBL" id="MBB6079892.1"/>
    </source>
</evidence>
<gene>
    <name evidence="2" type="ORF">HNR57_005835</name>
</gene>
<proteinExistence type="predicted"/>
<feature type="region of interest" description="Disordered" evidence="1">
    <location>
        <begin position="1"/>
        <end position="106"/>
    </location>
</feature>